<evidence type="ECO:0000313" key="2">
    <source>
        <dbReference type="EMBL" id="RNA43911.1"/>
    </source>
</evidence>
<keyword evidence="1" id="KW-1133">Transmembrane helix</keyword>
<dbReference type="AlphaFoldDB" id="A0A3M7T7F6"/>
<protein>
    <submittedName>
        <fullName evidence="2">Uncharacterized protein</fullName>
    </submittedName>
</protein>
<feature type="transmembrane region" description="Helical" evidence="1">
    <location>
        <begin position="35"/>
        <end position="53"/>
    </location>
</feature>
<reference evidence="2 3" key="1">
    <citation type="journal article" date="2018" name="Sci. Rep.">
        <title>Genomic signatures of local adaptation to the degree of environmental predictability in rotifers.</title>
        <authorList>
            <person name="Franch-Gras L."/>
            <person name="Hahn C."/>
            <person name="Garcia-Roger E.M."/>
            <person name="Carmona M.J."/>
            <person name="Serra M."/>
            <person name="Gomez A."/>
        </authorList>
    </citation>
    <scope>NUCLEOTIDE SEQUENCE [LARGE SCALE GENOMIC DNA]</scope>
    <source>
        <strain evidence="2">HYR1</strain>
    </source>
</reference>
<evidence type="ECO:0000313" key="3">
    <source>
        <dbReference type="Proteomes" id="UP000276133"/>
    </source>
</evidence>
<dbReference type="Proteomes" id="UP000276133">
    <property type="component" value="Unassembled WGS sequence"/>
</dbReference>
<keyword evidence="1" id="KW-0472">Membrane</keyword>
<keyword evidence="3" id="KW-1185">Reference proteome</keyword>
<dbReference type="EMBL" id="REGN01000173">
    <property type="protein sequence ID" value="RNA43911.1"/>
    <property type="molecule type" value="Genomic_DNA"/>
</dbReference>
<proteinExistence type="predicted"/>
<accession>A0A3M7T7F6</accession>
<evidence type="ECO:0000256" key="1">
    <source>
        <dbReference type="SAM" id="Phobius"/>
    </source>
</evidence>
<keyword evidence="1" id="KW-0812">Transmembrane</keyword>
<organism evidence="2 3">
    <name type="scientific">Brachionus plicatilis</name>
    <name type="common">Marine rotifer</name>
    <name type="synonym">Brachionus muelleri</name>
    <dbReference type="NCBI Taxonomy" id="10195"/>
    <lineage>
        <taxon>Eukaryota</taxon>
        <taxon>Metazoa</taxon>
        <taxon>Spiralia</taxon>
        <taxon>Gnathifera</taxon>
        <taxon>Rotifera</taxon>
        <taxon>Eurotatoria</taxon>
        <taxon>Monogononta</taxon>
        <taxon>Pseudotrocha</taxon>
        <taxon>Ploima</taxon>
        <taxon>Brachionidae</taxon>
        <taxon>Brachionus</taxon>
    </lineage>
</organism>
<comment type="caution">
    <text evidence="2">The sequence shown here is derived from an EMBL/GenBank/DDBJ whole genome shotgun (WGS) entry which is preliminary data.</text>
</comment>
<sequence length="65" mass="7705">MKILNKIKSTNKKFIKFSQLEIPINTPYDKFKINASIWVIAMKFSVLFDGFIVQKKFMNTTKFLK</sequence>
<gene>
    <name evidence="2" type="ORF">BpHYR1_026170</name>
</gene>
<name>A0A3M7T7F6_BRAPC</name>